<keyword evidence="1" id="KW-0812">Transmembrane</keyword>
<name>K9VTL2_9CYAN</name>
<keyword evidence="1" id="KW-0472">Membrane</keyword>
<keyword evidence="1" id="KW-1133">Transmembrane helix</keyword>
<reference evidence="2 3" key="1">
    <citation type="submission" date="2012-06" db="EMBL/GenBank/DDBJ databases">
        <title>Finished chromosome of genome of Crinalium epipsammum PCC 9333.</title>
        <authorList>
            <consortium name="US DOE Joint Genome Institute"/>
            <person name="Gugger M."/>
            <person name="Coursin T."/>
            <person name="Rippka R."/>
            <person name="Tandeau De Marsac N."/>
            <person name="Huntemann M."/>
            <person name="Wei C.-L."/>
            <person name="Han J."/>
            <person name="Detter J.C."/>
            <person name="Han C."/>
            <person name="Tapia R."/>
            <person name="Davenport K."/>
            <person name="Daligault H."/>
            <person name="Erkkila T."/>
            <person name="Gu W."/>
            <person name="Munk A.C.C."/>
            <person name="Teshima H."/>
            <person name="Xu Y."/>
            <person name="Chain P."/>
            <person name="Chen A."/>
            <person name="Krypides N."/>
            <person name="Mavromatis K."/>
            <person name="Markowitz V."/>
            <person name="Szeto E."/>
            <person name="Ivanova N."/>
            <person name="Mikhailova N."/>
            <person name="Ovchinnikova G."/>
            <person name="Pagani I."/>
            <person name="Pati A."/>
            <person name="Goodwin L."/>
            <person name="Peters L."/>
            <person name="Pitluck S."/>
            <person name="Woyke T."/>
            <person name="Kerfeld C."/>
        </authorList>
    </citation>
    <scope>NUCLEOTIDE SEQUENCE [LARGE SCALE GENOMIC DNA]</scope>
    <source>
        <strain evidence="2 3">PCC 9333</strain>
    </source>
</reference>
<keyword evidence="3" id="KW-1185">Reference proteome</keyword>
<dbReference type="KEGG" id="cep:Cri9333_0300"/>
<feature type="transmembrane region" description="Helical" evidence="1">
    <location>
        <begin position="36"/>
        <end position="52"/>
    </location>
</feature>
<dbReference type="Proteomes" id="UP000010472">
    <property type="component" value="Chromosome"/>
</dbReference>
<dbReference type="HOGENOM" id="CLU_1238524_0_0_3"/>
<gene>
    <name evidence="2" type="ORF">Cri9333_0300</name>
</gene>
<dbReference type="AlphaFoldDB" id="K9VTL2"/>
<accession>K9VTL2</accession>
<feature type="transmembrane region" description="Helical" evidence="1">
    <location>
        <begin position="132"/>
        <end position="150"/>
    </location>
</feature>
<evidence type="ECO:0000256" key="1">
    <source>
        <dbReference type="SAM" id="Phobius"/>
    </source>
</evidence>
<feature type="transmembrane region" description="Helical" evidence="1">
    <location>
        <begin position="73"/>
        <end position="92"/>
    </location>
</feature>
<feature type="transmembrane region" description="Helical" evidence="1">
    <location>
        <begin position="200"/>
        <end position="218"/>
    </location>
</feature>
<evidence type="ECO:0000313" key="2">
    <source>
        <dbReference type="EMBL" id="AFZ11286.1"/>
    </source>
</evidence>
<evidence type="ECO:0000313" key="3">
    <source>
        <dbReference type="Proteomes" id="UP000010472"/>
    </source>
</evidence>
<proteinExistence type="predicted"/>
<sequence length="223" mass="25638">MRERRQPTQRSEIFWYLVRVWLIYLPWGWLLAVLSAPSWVIVIFIFLIWSTTDLNPVENRIFNLQPTGVCGGFLKLLIELLLMITIIIFIVGIRLLPIGIWILVPTATLISCTIFCLFPLALSRIVPRISAIILRQSWLISIILMYYWIFNSPRLFQNLALFLPPVDITFALFPAWLSSLVCITFPAHKTLLQAISPSQAAVVLTFIGVAGIWSGWFVEKFIF</sequence>
<feature type="transmembrane region" description="Helical" evidence="1">
    <location>
        <begin position="98"/>
        <end position="120"/>
    </location>
</feature>
<dbReference type="EMBL" id="CP003620">
    <property type="protein sequence ID" value="AFZ11286.1"/>
    <property type="molecule type" value="Genomic_DNA"/>
</dbReference>
<organism evidence="2 3">
    <name type="scientific">Crinalium epipsammum PCC 9333</name>
    <dbReference type="NCBI Taxonomy" id="1173022"/>
    <lineage>
        <taxon>Bacteria</taxon>
        <taxon>Bacillati</taxon>
        <taxon>Cyanobacteriota</taxon>
        <taxon>Cyanophyceae</taxon>
        <taxon>Gomontiellales</taxon>
        <taxon>Gomontiellaceae</taxon>
        <taxon>Crinalium</taxon>
    </lineage>
</organism>
<protein>
    <submittedName>
        <fullName evidence="2">Uncharacterized protein</fullName>
    </submittedName>
</protein>